<dbReference type="SUPFAM" id="SSF53300">
    <property type="entry name" value="vWA-like"/>
    <property type="match status" value="1"/>
</dbReference>
<feature type="domain" description="VWFA" evidence="2">
    <location>
        <begin position="377"/>
        <end position="570"/>
    </location>
</feature>
<dbReference type="SMART" id="SM00327">
    <property type="entry name" value="VWA"/>
    <property type="match status" value="1"/>
</dbReference>
<keyword evidence="1" id="KW-1133">Transmembrane helix</keyword>
<dbReference type="Pfam" id="PF13768">
    <property type="entry name" value="VWA_3"/>
    <property type="match status" value="1"/>
</dbReference>
<dbReference type="InterPro" id="IPR036465">
    <property type="entry name" value="vWFA_dom_sf"/>
</dbReference>
<dbReference type="Gene3D" id="3.40.50.410">
    <property type="entry name" value="von Willebrand factor, type A domain"/>
    <property type="match status" value="1"/>
</dbReference>
<accession>A0A6J7EQW4</accession>
<protein>
    <submittedName>
        <fullName evidence="3">Unannotated protein</fullName>
    </submittedName>
</protein>
<dbReference type="SUPFAM" id="SSF53850">
    <property type="entry name" value="Periplasmic binding protein-like II"/>
    <property type="match status" value="1"/>
</dbReference>
<reference evidence="3" key="1">
    <citation type="submission" date="2020-05" db="EMBL/GenBank/DDBJ databases">
        <authorList>
            <person name="Chiriac C."/>
            <person name="Salcher M."/>
            <person name="Ghai R."/>
            <person name="Kavagutti S V."/>
        </authorList>
    </citation>
    <scope>NUCLEOTIDE SEQUENCE</scope>
</reference>
<dbReference type="CDD" id="cd01456">
    <property type="entry name" value="vWA_ywmD_type"/>
    <property type="match status" value="1"/>
</dbReference>
<gene>
    <name evidence="3" type="ORF">UFOPK3472_01033</name>
</gene>
<dbReference type="AlphaFoldDB" id="A0A6J7EQW4"/>
<keyword evidence="1" id="KW-0812">Transmembrane</keyword>
<dbReference type="PROSITE" id="PS50234">
    <property type="entry name" value="VWFA"/>
    <property type="match status" value="1"/>
</dbReference>
<evidence type="ECO:0000256" key="1">
    <source>
        <dbReference type="SAM" id="Phobius"/>
    </source>
</evidence>
<dbReference type="EMBL" id="CAFBLX010000049">
    <property type="protein sequence ID" value="CAB4884631.1"/>
    <property type="molecule type" value="Genomic_DNA"/>
</dbReference>
<evidence type="ECO:0000259" key="2">
    <source>
        <dbReference type="PROSITE" id="PS50234"/>
    </source>
</evidence>
<organism evidence="3">
    <name type="scientific">freshwater metagenome</name>
    <dbReference type="NCBI Taxonomy" id="449393"/>
    <lineage>
        <taxon>unclassified sequences</taxon>
        <taxon>metagenomes</taxon>
        <taxon>ecological metagenomes</taxon>
    </lineage>
</organism>
<keyword evidence="1" id="KW-0472">Membrane</keyword>
<proteinExistence type="predicted"/>
<name>A0A6J7EQW4_9ZZZZ</name>
<sequence length="571" mass="58193">MGEHRNSGRGRSIAAGPVIVVLTIAVLVAAVFGWFALRDRISDQGIEAADTCVEGPAVLTVAADPDISAAIEQLATRFDATAPVIRDHCVTVEVRAIASDAVRAALNSGADNWDVGALGARPGLWIPQSSADVEAVVDRGAIDGTPRPVASSPIVLAAPGAVADAVVAAGSSWADLIRLQRDPQALGLPEWGGLRLAVPSGSDTGASTLAVTAIAAGVRGDPTTALTVDEASSTPLVSAMSELAVTDTGAAATSASTTYDALAALENAAGPDAAVHAVPVTEQQLASTDSSTLTAVRPQGATPVADHPAVVLSGDETSTRAAAAFVDFVRQPDGTQTLLDAGFSVDEPQDAGIVAPPSGPVADALLAVLRNPVLPRRATVLLDVSESMRTTEGGATRLQNTVRALSEQFRRVPDATELGLWSFSEDLNNSLPFRVDVPTGPMTVPVGTTPRRSALDATAEALTPATGSFTYASVLVAYLDAVAGYVPGRVNSVVLITDGPDDSPLSADELLTELTSASDPARPVAVNVVRIGDGSPAPVFTDIAARTGGTVDTVPTSDSPDLLDRLGKLLY</sequence>
<evidence type="ECO:0000313" key="3">
    <source>
        <dbReference type="EMBL" id="CAB4884631.1"/>
    </source>
</evidence>
<feature type="transmembrane region" description="Helical" evidence="1">
    <location>
        <begin position="12"/>
        <end position="37"/>
    </location>
</feature>
<dbReference type="Pfam" id="PF13531">
    <property type="entry name" value="SBP_bac_11"/>
    <property type="match status" value="1"/>
</dbReference>
<dbReference type="InterPro" id="IPR002035">
    <property type="entry name" value="VWF_A"/>
</dbReference>